<keyword evidence="7 8" id="KW-0472">Membrane</keyword>
<feature type="transmembrane region" description="Helical" evidence="8">
    <location>
        <begin position="66"/>
        <end position="87"/>
    </location>
</feature>
<evidence type="ECO:0000256" key="8">
    <source>
        <dbReference type="SAM" id="Phobius"/>
    </source>
</evidence>
<keyword evidence="10" id="KW-1185">Reference proteome</keyword>
<evidence type="ECO:0000313" key="10">
    <source>
        <dbReference type="Proteomes" id="UP000658131"/>
    </source>
</evidence>
<evidence type="ECO:0000256" key="2">
    <source>
        <dbReference type="ARBA" id="ARBA00010145"/>
    </source>
</evidence>
<feature type="transmembrane region" description="Helical" evidence="8">
    <location>
        <begin position="184"/>
        <end position="206"/>
    </location>
</feature>
<gene>
    <name evidence="9" type="ORF">H8717_08675</name>
</gene>
<reference evidence="9 10" key="1">
    <citation type="submission" date="2020-08" db="EMBL/GenBank/DDBJ databases">
        <title>Genome public.</title>
        <authorList>
            <person name="Liu C."/>
            <person name="Sun Q."/>
        </authorList>
    </citation>
    <scope>NUCLEOTIDE SEQUENCE [LARGE SCALE GENOMIC DNA]</scope>
    <source>
        <strain evidence="9 10">BX1</strain>
    </source>
</reference>
<evidence type="ECO:0000256" key="7">
    <source>
        <dbReference type="ARBA" id="ARBA00023136"/>
    </source>
</evidence>
<feature type="transmembrane region" description="Helical" evidence="8">
    <location>
        <begin position="251"/>
        <end position="270"/>
    </location>
</feature>
<comment type="caution">
    <text evidence="9">The sequence shown here is derived from an EMBL/GenBank/DDBJ whole genome shotgun (WGS) entry which is preliminary data.</text>
</comment>
<dbReference type="Pfam" id="PF03547">
    <property type="entry name" value="Mem_trans"/>
    <property type="match status" value="1"/>
</dbReference>
<name>A0ABR7NLF6_9FIRM</name>
<feature type="transmembrane region" description="Helical" evidence="8">
    <location>
        <begin position="6"/>
        <end position="24"/>
    </location>
</feature>
<feature type="transmembrane region" description="Helical" evidence="8">
    <location>
        <begin position="157"/>
        <end position="178"/>
    </location>
</feature>
<dbReference type="InterPro" id="IPR004776">
    <property type="entry name" value="Mem_transp_PIN-like"/>
</dbReference>
<feature type="transmembrane region" description="Helical" evidence="8">
    <location>
        <begin position="124"/>
        <end position="145"/>
    </location>
</feature>
<dbReference type="InterPro" id="IPR038770">
    <property type="entry name" value="Na+/solute_symporter_sf"/>
</dbReference>
<comment type="subcellular location">
    <subcellularLocation>
        <location evidence="1">Cell membrane</location>
        <topology evidence="1">Multi-pass membrane protein</topology>
    </subcellularLocation>
</comment>
<dbReference type="RefSeq" id="WP_262399999.1">
    <property type="nucleotide sequence ID" value="NZ_JACRTB010000011.1"/>
</dbReference>
<feature type="transmembrane region" description="Helical" evidence="8">
    <location>
        <begin position="99"/>
        <end position="118"/>
    </location>
</feature>
<keyword evidence="3" id="KW-0813">Transport</keyword>
<dbReference type="EMBL" id="JACRTB010000011">
    <property type="protein sequence ID" value="MBC8576478.1"/>
    <property type="molecule type" value="Genomic_DNA"/>
</dbReference>
<dbReference type="PANTHER" id="PTHR36838:SF1">
    <property type="entry name" value="SLR1864 PROTEIN"/>
    <property type="match status" value="1"/>
</dbReference>
<keyword evidence="5 8" id="KW-0812">Transmembrane</keyword>
<evidence type="ECO:0000256" key="4">
    <source>
        <dbReference type="ARBA" id="ARBA00022475"/>
    </source>
</evidence>
<dbReference type="PANTHER" id="PTHR36838">
    <property type="entry name" value="AUXIN EFFLUX CARRIER FAMILY PROTEIN"/>
    <property type="match status" value="1"/>
</dbReference>
<feature type="transmembrane region" description="Helical" evidence="8">
    <location>
        <begin position="227"/>
        <end position="245"/>
    </location>
</feature>
<accession>A0ABR7NLF6</accession>
<feature type="transmembrane region" description="Helical" evidence="8">
    <location>
        <begin position="36"/>
        <end position="54"/>
    </location>
</feature>
<keyword evidence="4" id="KW-1003">Cell membrane</keyword>
<proteinExistence type="inferred from homology"/>
<evidence type="ECO:0000256" key="6">
    <source>
        <dbReference type="ARBA" id="ARBA00022989"/>
    </source>
</evidence>
<evidence type="ECO:0000256" key="5">
    <source>
        <dbReference type="ARBA" id="ARBA00022692"/>
    </source>
</evidence>
<evidence type="ECO:0000256" key="1">
    <source>
        <dbReference type="ARBA" id="ARBA00004651"/>
    </source>
</evidence>
<evidence type="ECO:0000256" key="3">
    <source>
        <dbReference type="ARBA" id="ARBA00022448"/>
    </source>
</evidence>
<dbReference type="Proteomes" id="UP000658131">
    <property type="component" value="Unassembled WGS sequence"/>
</dbReference>
<evidence type="ECO:0000313" key="9">
    <source>
        <dbReference type="EMBL" id="MBC8576478.1"/>
    </source>
</evidence>
<keyword evidence="6 8" id="KW-1133">Transmembrane helix</keyword>
<feature type="transmembrane region" description="Helical" evidence="8">
    <location>
        <begin position="282"/>
        <end position="308"/>
    </location>
</feature>
<sequence>MVSLLLVKQIANLFLILATGFLLVRSSLLAPEESRGLSIVCLYLSVPCVMLRSFQMENTPEVRSGLLLALGAAVAAHILLIGGTRLLKGPLGLSRLEEALVIYTNAGNLIVPIVAAVLGEEWLIYAGAYMSVQIVLVWTHLSLLLLPQRRVNLLRVLRNPSVIAIIGGLLLFVTGVRLPGIVDTALASVGGMAGPLGMLITGMLIGRMNLRQIFAARRVYRIVLLRMAVMPLLCTGLMILLNRIFPVRGGAVILLISLLACITPPAATVTQMAQLCGADAEYASVVSVLATLVCILTMPVIVFAYQLVCPL</sequence>
<dbReference type="Gene3D" id="1.20.1530.20">
    <property type="match status" value="1"/>
</dbReference>
<organism evidence="9 10">
    <name type="scientific">Yanshouia hominis</name>
    <dbReference type="NCBI Taxonomy" id="2763673"/>
    <lineage>
        <taxon>Bacteria</taxon>
        <taxon>Bacillati</taxon>
        <taxon>Bacillota</taxon>
        <taxon>Clostridia</taxon>
        <taxon>Eubacteriales</taxon>
        <taxon>Oscillospiraceae</taxon>
        <taxon>Yanshouia</taxon>
    </lineage>
</organism>
<comment type="similarity">
    <text evidence="2">Belongs to the auxin efflux carrier (TC 2.A.69) family.</text>
</comment>
<protein>
    <submittedName>
        <fullName evidence="9">AEC family transporter</fullName>
    </submittedName>
</protein>